<evidence type="ECO:0000313" key="4">
    <source>
        <dbReference type="EMBL" id="GGB21968.1"/>
    </source>
</evidence>
<dbReference type="EMBL" id="BMJC01000006">
    <property type="protein sequence ID" value="GGB21968.1"/>
    <property type="molecule type" value="Genomic_DNA"/>
</dbReference>
<feature type="region of interest" description="Disordered" evidence="1">
    <location>
        <begin position="218"/>
        <end position="240"/>
    </location>
</feature>
<dbReference type="AlphaFoldDB" id="A0A8J2UIE9"/>
<keyword evidence="2" id="KW-0732">Signal</keyword>
<keyword evidence="5" id="KW-1185">Reference proteome</keyword>
<organism evidence="4 5">
    <name type="scientific">Puia dinghuensis</name>
    <dbReference type="NCBI Taxonomy" id="1792502"/>
    <lineage>
        <taxon>Bacteria</taxon>
        <taxon>Pseudomonadati</taxon>
        <taxon>Bacteroidota</taxon>
        <taxon>Chitinophagia</taxon>
        <taxon>Chitinophagales</taxon>
        <taxon>Chitinophagaceae</taxon>
        <taxon>Puia</taxon>
    </lineage>
</organism>
<dbReference type="InterPro" id="IPR021255">
    <property type="entry name" value="DUF2807"/>
</dbReference>
<feature type="signal peptide" evidence="2">
    <location>
        <begin position="1"/>
        <end position="19"/>
    </location>
</feature>
<feature type="chain" id="PRO_5035308846" description="Putative auto-transporter adhesin head GIN domain-containing protein" evidence="2">
    <location>
        <begin position="20"/>
        <end position="240"/>
    </location>
</feature>
<name>A0A8J2UIE9_9BACT</name>
<feature type="domain" description="Putative auto-transporter adhesin head GIN" evidence="3">
    <location>
        <begin position="38"/>
        <end position="222"/>
    </location>
</feature>
<dbReference type="Proteomes" id="UP000607559">
    <property type="component" value="Unassembled WGS sequence"/>
</dbReference>
<sequence>MKNALLLTLFAFAGLLSLAQNGKVINDGNARKRNVQGFHGIHIASGIDLYLSQGNEEAVAVSAADPEWRDRIITQVENGILHIYIEEHGFNWWNFGRRHMKAYVSCKQIDQLSASGGSDVYIQDALHSDRLQMHLSGGSDLRGRMTVGDLSITQSGGSDSYVSGSAGTLFVHASGGSDYHGYELAADNCQVEVSGGGDAYLTVNKELTAHASGGGDIHYKGSGVVRESHTSGGGSVSRRD</sequence>
<evidence type="ECO:0000259" key="3">
    <source>
        <dbReference type="Pfam" id="PF10988"/>
    </source>
</evidence>
<evidence type="ECO:0000256" key="1">
    <source>
        <dbReference type="SAM" id="MobiDB-lite"/>
    </source>
</evidence>
<accession>A0A8J2UIE9</accession>
<dbReference type="Gene3D" id="2.160.20.120">
    <property type="match status" value="1"/>
</dbReference>
<reference evidence="4" key="1">
    <citation type="journal article" date="2014" name="Int. J. Syst. Evol. Microbiol.">
        <title>Complete genome sequence of Corynebacterium casei LMG S-19264T (=DSM 44701T), isolated from a smear-ripened cheese.</title>
        <authorList>
            <consortium name="US DOE Joint Genome Institute (JGI-PGF)"/>
            <person name="Walter F."/>
            <person name="Albersmeier A."/>
            <person name="Kalinowski J."/>
            <person name="Ruckert C."/>
        </authorList>
    </citation>
    <scope>NUCLEOTIDE SEQUENCE</scope>
    <source>
        <strain evidence="4">CGMCC 1.15448</strain>
    </source>
</reference>
<proteinExistence type="predicted"/>
<reference evidence="4" key="2">
    <citation type="submission" date="2020-09" db="EMBL/GenBank/DDBJ databases">
        <authorList>
            <person name="Sun Q."/>
            <person name="Zhou Y."/>
        </authorList>
    </citation>
    <scope>NUCLEOTIDE SEQUENCE</scope>
    <source>
        <strain evidence="4">CGMCC 1.15448</strain>
    </source>
</reference>
<comment type="caution">
    <text evidence="4">The sequence shown here is derived from an EMBL/GenBank/DDBJ whole genome shotgun (WGS) entry which is preliminary data.</text>
</comment>
<dbReference type="Pfam" id="PF10988">
    <property type="entry name" value="DUF2807"/>
    <property type="match status" value="1"/>
</dbReference>
<evidence type="ECO:0000256" key="2">
    <source>
        <dbReference type="SAM" id="SignalP"/>
    </source>
</evidence>
<evidence type="ECO:0000313" key="5">
    <source>
        <dbReference type="Proteomes" id="UP000607559"/>
    </source>
</evidence>
<gene>
    <name evidence="4" type="ORF">GCM10011511_52280</name>
</gene>
<feature type="compositionally biased region" description="Gly residues" evidence="1">
    <location>
        <begin position="231"/>
        <end position="240"/>
    </location>
</feature>
<protein>
    <recommendedName>
        <fullName evidence="3">Putative auto-transporter adhesin head GIN domain-containing protein</fullName>
    </recommendedName>
</protein>
<dbReference type="RefSeq" id="WP_188937360.1">
    <property type="nucleotide sequence ID" value="NZ_BMJC01000006.1"/>
</dbReference>